<dbReference type="PROSITE" id="PS50157">
    <property type="entry name" value="ZINC_FINGER_C2H2_2"/>
    <property type="match status" value="1"/>
</dbReference>
<dbReference type="PROSITE" id="PS00028">
    <property type="entry name" value="ZINC_FINGER_C2H2_1"/>
    <property type="match status" value="1"/>
</dbReference>
<feature type="domain" description="C2H2-type" evidence="7">
    <location>
        <begin position="55"/>
        <end position="82"/>
    </location>
</feature>
<dbReference type="InterPro" id="IPR036236">
    <property type="entry name" value="Znf_C2H2_sf"/>
</dbReference>
<dbReference type="Pfam" id="PF12874">
    <property type="entry name" value="zf-met"/>
    <property type="match status" value="1"/>
</dbReference>
<keyword evidence="9" id="KW-1185">Reference proteome</keyword>
<comment type="caution">
    <text evidence="8">The sequence shown here is derived from an EMBL/GenBank/DDBJ whole genome shotgun (WGS) entry which is preliminary data.</text>
</comment>
<dbReference type="OrthoDB" id="6359816at2759"/>
<reference evidence="8" key="1">
    <citation type="submission" date="2022-03" db="EMBL/GenBank/DDBJ databases">
        <authorList>
            <person name="Lindestad O."/>
        </authorList>
    </citation>
    <scope>NUCLEOTIDE SEQUENCE</scope>
</reference>
<evidence type="ECO:0000256" key="1">
    <source>
        <dbReference type="ARBA" id="ARBA00022723"/>
    </source>
</evidence>
<proteinExistence type="predicted"/>
<evidence type="ECO:0000313" key="8">
    <source>
        <dbReference type="EMBL" id="CAH2224274.1"/>
    </source>
</evidence>
<dbReference type="EMBL" id="CAKXAJ010020689">
    <property type="protein sequence ID" value="CAH2224274.1"/>
    <property type="molecule type" value="Genomic_DNA"/>
</dbReference>
<dbReference type="SUPFAM" id="SSF57667">
    <property type="entry name" value="beta-beta-alpha zinc fingers"/>
    <property type="match status" value="1"/>
</dbReference>
<sequence>MNLECSFLIAGPVTSSAPPAETLEQAILVRYLSEELHTQSEPGDTPGHALCVPQYECTDCGRGFTYKQNMQRHIMSAYSEKPPLYKCKICDKSMTTAKSRDCHILHVHNNVPRPQRLRRPRKPQAQTSESDFRHKGFARHEQKSEAR</sequence>
<dbReference type="FunFam" id="3.30.160.60:FF:000100">
    <property type="entry name" value="Zinc finger 45-like"/>
    <property type="match status" value="1"/>
</dbReference>
<dbReference type="SMART" id="SM00355">
    <property type="entry name" value="ZnF_C2H2"/>
    <property type="match status" value="2"/>
</dbReference>
<dbReference type="Proteomes" id="UP000838756">
    <property type="component" value="Unassembled WGS sequence"/>
</dbReference>
<evidence type="ECO:0000256" key="5">
    <source>
        <dbReference type="PROSITE-ProRule" id="PRU00042"/>
    </source>
</evidence>
<feature type="region of interest" description="Disordered" evidence="6">
    <location>
        <begin position="108"/>
        <end position="147"/>
    </location>
</feature>
<accession>A0A8S4QUJ2</accession>
<name>A0A8S4QUJ2_9NEOP</name>
<evidence type="ECO:0000256" key="3">
    <source>
        <dbReference type="ARBA" id="ARBA00022771"/>
    </source>
</evidence>
<dbReference type="AlphaFoldDB" id="A0A8S4QUJ2"/>
<dbReference type="Pfam" id="PF00096">
    <property type="entry name" value="zf-C2H2"/>
    <property type="match status" value="1"/>
</dbReference>
<protein>
    <submittedName>
        <fullName evidence="8">Jg3441 protein</fullName>
    </submittedName>
</protein>
<feature type="compositionally biased region" description="Basic and acidic residues" evidence="6">
    <location>
        <begin position="130"/>
        <end position="147"/>
    </location>
</feature>
<keyword evidence="3 5" id="KW-0863">Zinc-finger</keyword>
<evidence type="ECO:0000256" key="4">
    <source>
        <dbReference type="ARBA" id="ARBA00022833"/>
    </source>
</evidence>
<gene>
    <name evidence="8" type="primary">jg3441</name>
    <name evidence="8" type="ORF">PAEG_LOCUS6868</name>
</gene>
<keyword evidence="1" id="KW-0479">Metal-binding</keyword>
<keyword evidence="2" id="KW-0677">Repeat</keyword>
<keyword evidence="4" id="KW-0862">Zinc</keyword>
<dbReference type="Gene3D" id="3.30.160.60">
    <property type="entry name" value="Classic Zinc Finger"/>
    <property type="match status" value="1"/>
</dbReference>
<evidence type="ECO:0000259" key="7">
    <source>
        <dbReference type="PROSITE" id="PS50157"/>
    </source>
</evidence>
<dbReference type="InterPro" id="IPR013087">
    <property type="entry name" value="Znf_C2H2_type"/>
</dbReference>
<organism evidence="8 9">
    <name type="scientific">Pararge aegeria aegeria</name>
    <dbReference type="NCBI Taxonomy" id="348720"/>
    <lineage>
        <taxon>Eukaryota</taxon>
        <taxon>Metazoa</taxon>
        <taxon>Ecdysozoa</taxon>
        <taxon>Arthropoda</taxon>
        <taxon>Hexapoda</taxon>
        <taxon>Insecta</taxon>
        <taxon>Pterygota</taxon>
        <taxon>Neoptera</taxon>
        <taxon>Endopterygota</taxon>
        <taxon>Lepidoptera</taxon>
        <taxon>Glossata</taxon>
        <taxon>Ditrysia</taxon>
        <taxon>Papilionoidea</taxon>
        <taxon>Nymphalidae</taxon>
        <taxon>Satyrinae</taxon>
        <taxon>Satyrini</taxon>
        <taxon>Parargina</taxon>
        <taxon>Pararge</taxon>
    </lineage>
</organism>
<evidence type="ECO:0000256" key="6">
    <source>
        <dbReference type="SAM" id="MobiDB-lite"/>
    </source>
</evidence>
<evidence type="ECO:0000256" key="2">
    <source>
        <dbReference type="ARBA" id="ARBA00022737"/>
    </source>
</evidence>
<dbReference type="GO" id="GO:0008270">
    <property type="term" value="F:zinc ion binding"/>
    <property type="evidence" value="ECO:0007669"/>
    <property type="project" value="UniProtKB-KW"/>
</dbReference>
<evidence type="ECO:0000313" key="9">
    <source>
        <dbReference type="Proteomes" id="UP000838756"/>
    </source>
</evidence>